<dbReference type="OrthoDB" id="2266637at2759"/>
<dbReference type="AlphaFoldDB" id="A0A9P6C496"/>
<comment type="caution">
    <text evidence="1">The sequence shown here is derived from an EMBL/GenBank/DDBJ whole genome shotgun (WGS) entry which is preliminary data.</text>
</comment>
<evidence type="ECO:0000313" key="1">
    <source>
        <dbReference type="EMBL" id="KAF9448058.1"/>
    </source>
</evidence>
<dbReference type="Proteomes" id="UP000807342">
    <property type="component" value="Unassembled WGS sequence"/>
</dbReference>
<evidence type="ECO:0000313" key="2">
    <source>
        <dbReference type="Proteomes" id="UP000807342"/>
    </source>
</evidence>
<feature type="non-terminal residue" evidence="1">
    <location>
        <position position="1"/>
    </location>
</feature>
<name>A0A9P6C496_9AGAR</name>
<organism evidence="1 2">
    <name type="scientific">Macrolepiota fuliginosa MF-IS2</name>
    <dbReference type="NCBI Taxonomy" id="1400762"/>
    <lineage>
        <taxon>Eukaryota</taxon>
        <taxon>Fungi</taxon>
        <taxon>Dikarya</taxon>
        <taxon>Basidiomycota</taxon>
        <taxon>Agaricomycotina</taxon>
        <taxon>Agaricomycetes</taxon>
        <taxon>Agaricomycetidae</taxon>
        <taxon>Agaricales</taxon>
        <taxon>Agaricineae</taxon>
        <taxon>Agaricaceae</taxon>
        <taxon>Macrolepiota</taxon>
    </lineage>
</organism>
<protein>
    <submittedName>
        <fullName evidence="1">Uncharacterized protein</fullName>
    </submittedName>
</protein>
<proteinExistence type="predicted"/>
<reference evidence="1" key="1">
    <citation type="submission" date="2020-11" db="EMBL/GenBank/DDBJ databases">
        <authorList>
            <consortium name="DOE Joint Genome Institute"/>
            <person name="Ahrendt S."/>
            <person name="Riley R."/>
            <person name="Andreopoulos W."/>
            <person name="Labutti K."/>
            <person name="Pangilinan J."/>
            <person name="Ruiz-Duenas F.J."/>
            <person name="Barrasa J.M."/>
            <person name="Sanchez-Garcia M."/>
            <person name="Camarero S."/>
            <person name="Miyauchi S."/>
            <person name="Serrano A."/>
            <person name="Linde D."/>
            <person name="Babiker R."/>
            <person name="Drula E."/>
            <person name="Ayuso-Fernandez I."/>
            <person name="Pacheco R."/>
            <person name="Padilla G."/>
            <person name="Ferreira P."/>
            <person name="Barriuso J."/>
            <person name="Kellner H."/>
            <person name="Castanera R."/>
            <person name="Alfaro M."/>
            <person name="Ramirez L."/>
            <person name="Pisabarro A.G."/>
            <person name="Kuo A."/>
            <person name="Tritt A."/>
            <person name="Lipzen A."/>
            <person name="He G."/>
            <person name="Yan M."/>
            <person name="Ng V."/>
            <person name="Cullen D."/>
            <person name="Martin F."/>
            <person name="Rosso M.-N."/>
            <person name="Henrissat B."/>
            <person name="Hibbett D."/>
            <person name="Martinez A.T."/>
            <person name="Grigoriev I.V."/>
        </authorList>
    </citation>
    <scope>NUCLEOTIDE SEQUENCE</scope>
    <source>
        <strain evidence="1">MF-IS2</strain>
    </source>
</reference>
<dbReference type="Pfam" id="PF13384">
    <property type="entry name" value="HTH_23"/>
    <property type="match status" value="1"/>
</dbReference>
<keyword evidence="2" id="KW-1185">Reference proteome</keyword>
<accession>A0A9P6C496</accession>
<dbReference type="EMBL" id="MU151175">
    <property type="protein sequence ID" value="KAF9448058.1"/>
    <property type="molecule type" value="Genomic_DNA"/>
</dbReference>
<gene>
    <name evidence="1" type="ORF">P691DRAFT_670257</name>
</gene>
<sequence>HRRISPDLNQRALRLLDQEMSPRAIAKVLGIPAKSIEYWRVDYEQYGCVAPPGVLLGRPRLLTAPILEELCQLIEHDHPTLYLDELRDWLVVYHDIQWISLGCFVTN</sequence>
<dbReference type="InterPro" id="IPR009057">
    <property type="entry name" value="Homeodomain-like_sf"/>
</dbReference>
<dbReference type="SUPFAM" id="SSF46689">
    <property type="entry name" value="Homeodomain-like"/>
    <property type="match status" value="1"/>
</dbReference>